<evidence type="ECO:0000256" key="5">
    <source>
        <dbReference type="ARBA" id="ARBA00022691"/>
    </source>
</evidence>
<keyword evidence="5" id="KW-0949">S-adenosyl-L-methionine</keyword>
<dbReference type="PANTHER" id="PTHR45790">
    <property type="entry name" value="SIROHEME SYNTHASE-RELATED"/>
    <property type="match status" value="1"/>
</dbReference>
<dbReference type="EC" id="2.1.1.107" evidence="2"/>
<evidence type="ECO:0000256" key="2">
    <source>
        <dbReference type="ARBA" id="ARBA00012162"/>
    </source>
</evidence>
<protein>
    <recommendedName>
        <fullName evidence="2">uroporphyrinogen-III C-methyltransferase</fullName>
        <ecNumber evidence="2">2.1.1.107</ecNumber>
    </recommendedName>
</protein>
<dbReference type="AlphaFoldDB" id="A0A2R8ADG9"/>
<dbReference type="Proteomes" id="UP000244932">
    <property type="component" value="Unassembled WGS sequence"/>
</dbReference>
<dbReference type="NCBIfam" id="NF004790">
    <property type="entry name" value="PRK06136.1"/>
    <property type="match status" value="1"/>
</dbReference>
<dbReference type="NCBIfam" id="TIGR01469">
    <property type="entry name" value="cobA_cysG_Cterm"/>
    <property type="match status" value="1"/>
</dbReference>
<dbReference type="InterPro" id="IPR003043">
    <property type="entry name" value="Uropor_MeTrfase_CS"/>
</dbReference>
<keyword evidence="3 8" id="KW-0489">Methyltransferase</keyword>
<organism evidence="10 11">
    <name type="scientific">Pontivivens insulae</name>
    <dbReference type="NCBI Taxonomy" id="1639689"/>
    <lineage>
        <taxon>Bacteria</taxon>
        <taxon>Pseudomonadati</taxon>
        <taxon>Pseudomonadota</taxon>
        <taxon>Alphaproteobacteria</taxon>
        <taxon>Rhodobacterales</taxon>
        <taxon>Paracoccaceae</taxon>
        <taxon>Pontivivens</taxon>
    </lineage>
</organism>
<keyword evidence="6" id="KW-0627">Porphyrin biosynthesis</keyword>
<comment type="pathway">
    <text evidence="7">Porphyrin-containing compound metabolism; siroheme biosynthesis; precorrin-2 from uroporphyrinogen III: step 1/1.</text>
</comment>
<evidence type="ECO:0000313" key="11">
    <source>
        <dbReference type="Proteomes" id="UP000244932"/>
    </source>
</evidence>
<dbReference type="PANTHER" id="PTHR45790:SF3">
    <property type="entry name" value="S-ADENOSYL-L-METHIONINE-DEPENDENT UROPORPHYRINOGEN III METHYLTRANSFERASE, CHLOROPLASTIC"/>
    <property type="match status" value="1"/>
</dbReference>
<dbReference type="CDD" id="cd11642">
    <property type="entry name" value="SUMT"/>
    <property type="match status" value="1"/>
</dbReference>
<dbReference type="RefSeq" id="WP_108782829.1">
    <property type="nucleotide sequence ID" value="NZ_OMKW01000003.1"/>
</dbReference>
<accession>A0A2R8ADG9</accession>
<dbReference type="InterPro" id="IPR014777">
    <property type="entry name" value="4pyrrole_Mease_sub1"/>
</dbReference>
<dbReference type="EMBL" id="OMKW01000003">
    <property type="protein sequence ID" value="SPF30108.1"/>
    <property type="molecule type" value="Genomic_DNA"/>
</dbReference>
<proteinExistence type="inferred from homology"/>
<dbReference type="OrthoDB" id="9815856at2"/>
<keyword evidence="4 8" id="KW-0808">Transferase</keyword>
<evidence type="ECO:0000256" key="4">
    <source>
        <dbReference type="ARBA" id="ARBA00022679"/>
    </source>
</evidence>
<gene>
    <name evidence="10" type="primary">sumT</name>
    <name evidence="10" type="ORF">POI8812_02439</name>
</gene>
<comment type="similarity">
    <text evidence="1 8">Belongs to the precorrin methyltransferase family.</text>
</comment>
<evidence type="ECO:0000256" key="8">
    <source>
        <dbReference type="RuleBase" id="RU003960"/>
    </source>
</evidence>
<dbReference type="PROSITE" id="PS00840">
    <property type="entry name" value="SUMT_2"/>
    <property type="match status" value="1"/>
</dbReference>
<dbReference type="GO" id="GO:0019354">
    <property type="term" value="P:siroheme biosynthetic process"/>
    <property type="evidence" value="ECO:0007669"/>
    <property type="project" value="UniProtKB-UniPathway"/>
</dbReference>
<dbReference type="PROSITE" id="PS00839">
    <property type="entry name" value="SUMT_1"/>
    <property type="match status" value="1"/>
</dbReference>
<evidence type="ECO:0000256" key="1">
    <source>
        <dbReference type="ARBA" id="ARBA00005879"/>
    </source>
</evidence>
<evidence type="ECO:0000259" key="9">
    <source>
        <dbReference type="Pfam" id="PF00590"/>
    </source>
</evidence>
<name>A0A2R8ADG9_9RHOB</name>
<dbReference type="FunFam" id="3.40.1010.10:FF:000001">
    <property type="entry name" value="Siroheme synthase"/>
    <property type="match status" value="1"/>
</dbReference>
<dbReference type="InterPro" id="IPR014776">
    <property type="entry name" value="4pyrrole_Mease_sub2"/>
</dbReference>
<evidence type="ECO:0000256" key="7">
    <source>
        <dbReference type="ARBA" id="ARBA00025705"/>
    </source>
</evidence>
<dbReference type="Pfam" id="PF00590">
    <property type="entry name" value="TP_methylase"/>
    <property type="match status" value="1"/>
</dbReference>
<feature type="domain" description="Tetrapyrrole methylase" evidence="9">
    <location>
        <begin position="5"/>
        <end position="217"/>
    </location>
</feature>
<evidence type="ECO:0000256" key="3">
    <source>
        <dbReference type="ARBA" id="ARBA00022603"/>
    </source>
</evidence>
<dbReference type="Gene3D" id="3.40.1010.10">
    <property type="entry name" value="Cobalt-precorrin-4 Transmethylase, Domain 1"/>
    <property type="match status" value="1"/>
</dbReference>
<dbReference type="SUPFAM" id="SSF53790">
    <property type="entry name" value="Tetrapyrrole methylase"/>
    <property type="match status" value="1"/>
</dbReference>
<dbReference type="UniPathway" id="UPA00262">
    <property type="reaction ID" value="UER00211"/>
</dbReference>
<evidence type="ECO:0000313" key="10">
    <source>
        <dbReference type="EMBL" id="SPF30108.1"/>
    </source>
</evidence>
<sequence>MTGFVSFVSSGPGDPELLTLKAVDRLKRADAVLFDDLSSGPILSHVRSGADLVGVGKRAGRPSPKQDHVSRLLVDYALEDQRVVRLKSGDSGVFGRLEEEITALRAAGIPYEVIPGVPSACAAAAAAGIPLTRRLTARRVQFVTGHDVTGALPEDLNIAALADAQATTVVFMGKRTFPKLAAILMEGGLPPETPAMMAEAVSTPDQSLHRSTVGDLARMLDGELSKAPALILYGALADPEMS</sequence>
<reference evidence="10 11" key="1">
    <citation type="submission" date="2018-03" db="EMBL/GenBank/DDBJ databases">
        <authorList>
            <person name="Keele B.F."/>
        </authorList>
    </citation>
    <scope>NUCLEOTIDE SEQUENCE [LARGE SCALE GENOMIC DNA]</scope>
    <source>
        <strain evidence="10 11">CeCT 8812</strain>
    </source>
</reference>
<evidence type="ECO:0000256" key="6">
    <source>
        <dbReference type="ARBA" id="ARBA00023244"/>
    </source>
</evidence>
<dbReference type="InterPro" id="IPR006366">
    <property type="entry name" value="CobA/CysG_C"/>
</dbReference>
<dbReference type="Gene3D" id="3.30.950.10">
    <property type="entry name" value="Methyltransferase, Cobalt-precorrin-4 Transmethylase, Domain 2"/>
    <property type="match status" value="1"/>
</dbReference>
<dbReference type="GO" id="GO:0004851">
    <property type="term" value="F:uroporphyrin-III C-methyltransferase activity"/>
    <property type="evidence" value="ECO:0007669"/>
    <property type="project" value="UniProtKB-EC"/>
</dbReference>
<dbReference type="InterPro" id="IPR035996">
    <property type="entry name" value="4pyrrol_Methylase_sf"/>
</dbReference>
<dbReference type="InterPro" id="IPR000878">
    <property type="entry name" value="4pyrrol_Mease"/>
</dbReference>
<dbReference type="InterPro" id="IPR050161">
    <property type="entry name" value="Siro_Cobalamin_biosynth"/>
</dbReference>
<dbReference type="GO" id="GO:0032259">
    <property type="term" value="P:methylation"/>
    <property type="evidence" value="ECO:0007669"/>
    <property type="project" value="UniProtKB-KW"/>
</dbReference>
<keyword evidence="11" id="KW-1185">Reference proteome</keyword>